<proteinExistence type="predicted"/>
<organism evidence="2 3">
    <name type="scientific">Amylocarpus encephaloides</name>
    <dbReference type="NCBI Taxonomy" id="45428"/>
    <lineage>
        <taxon>Eukaryota</taxon>
        <taxon>Fungi</taxon>
        <taxon>Dikarya</taxon>
        <taxon>Ascomycota</taxon>
        <taxon>Pezizomycotina</taxon>
        <taxon>Leotiomycetes</taxon>
        <taxon>Helotiales</taxon>
        <taxon>Helotiales incertae sedis</taxon>
        <taxon>Amylocarpus</taxon>
    </lineage>
</organism>
<gene>
    <name evidence="2" type="ORF">BJ875DRAFT_431609</name>
</gene>
<dbReference type="InterPro" id="IPR043504">
    <property type="entry name" value="Peptidase_S1_PA_chymotrypsin"/>
</dbReference>
<accession>A0A9P7YB31</accession>
<dbReference type="AlphaFoldDB" id="A0A9P7YB31"/>
<dbReference type="EMBL" id="MU251671">
    <property type="protein sequence ID" value="KAG9230455.1"/>
    <property type="molecule type" value="Genomic_DNA"/>
</dbReference>
<evidence type="ECO:0000256" key="1">
    <source>
        <dbReference type="SAM" id="MobiDB-lite"/>
    </source>
</evidence>
<evidence type="ECO:0000313" key="2">
    <source>
        <dbReference type="EMBL" id="KAG9230455.1"/>
    </source>
</evidence>
<protein>
    <submittedName>
        <fullName evidence="2">Trypsin-like cysteine/serine peptidase domain-containing protein</fullName>
    </submittedName>
</protein>
<evidence type="ECO:0000313" key="3">
    <source>
        <dbReference type="Proteomes" id="UP000824998"/>
    </source>
</evidence>
<dbReference type="Pfam" id="PF13365">
    <property type="entry name" value="Trypsin_2"/>
    <property type="match status" value="1"/>
</dbReference>
<dbReference type="InterPro" id="IPR009003">
    <property type="entry name" value="Peptidase_S1_PA"/>
</dbReference>
<keyword evidence="3" id="KW-1185">Reference proteome</keyword>
<dbReference type="SUPFAM" id="SSF50494">
    <property type="entry name" value="Trypsin-like serine proteases"/>
    <property type="match status" value="1"/>
</dbReference>
<feature type="compositionally biased region" description="Polar residues" evidence="1">
    <location>
        <begin position="9"/>
        <end position="21"/>
    </location>
</feature>
<dbReference type="Proteomes" id="UP000824998">
    <property type="component" value="Unassembled WGS sequence"/>
</dbReference>
<dbReference type="OrthoDB" id="4217619at2759"/>
<reference evidence="2" key="1">
    <citation type="journal article" date="2021" name="IMA Fungus">
        <title>Genomic characterization of three marine fungi, including Emericellopsis atlantica sp. nov. with signatures of a generalist lifestyle and marine biomass degradation.</title>
        <authorList>
            <person name="Hagestad O.C."/>
            <person name="Hou L."/>
            <person name="Andersen J.H."/>
            <person name="Hansen E.H."/>
            <person name="Altermark B."/>
            <person name="Li C."/>
            <person name="Kuhnert E."/>
            <person name="Cox R.J."/>
            <person name="Crous P.W."/>
            <person name="Spatafora J.W."/>
            <person name="Lail K."/>
            <person name="Amirebrahimi M."/>
            <person name="Lipzen A."/>
            <person name="Pangilinan J."/>
            <person name="Andreopoulos W."/>
            <person name="Hayes R.D."/>
            <person name="Ng V."/>
            <person name="Grigoriev I.V."/>
            <person name="Jackson S.A."/>
            <person name="Sutton T.D.S."/>
            <person name="Dobson A.D.W."/>
            <person name="Rama T."/>
        </authorList>
    </citation>
    <scope>NUCLEOTIDE SEQUENCE</scope>
    <source>
        <strain evidence="2">TRa018bII</strain>
    </source>
</reference>
<feature type="region of interest" description="Disordered" evidence="1">
    <location>
        <begin position="1"/>
        <end position="34"/>
    </location>
</feature>
<name>A0A9P7YB31_9HELO</name>
<dbReference type="Gene3D" id="2.40.10.10">
    <property type="entry name" value="Trypsin-like serine proteases"/>
    <property type="match status" value="2"/>
</dbReference>
<sequence length="330" mass="35978">MPAPRRGLRSSSTPGDSSSQKSKQETDFAPSSYSSNPISFTASASSSSSPEQILILSPHTKLPGLNPKELTLLRKKQQKLLSSHTTVLSNVPSNPRPLEMALASTLIFAQQEAGTAFLIHPQGWLLTCSHCFGDSPEEYEEDSKMRWLLFYTGIAVQVECRFWDPKRDLALLKVIAIEADSPQLGKMPQFPYLKLSELTTPKQIARLPILCIGQPGAGDLESSNPNAKTTYDLFEISTGTLKGMVTNVDPQDCSEIGTLKHDAWTYWGHSGAPLIDEREGGLVGVHSSWDEETAMRHGIPGVTVREFLTAYGGLFGDVEGGSQENSIVVD</sequence>
<comment type="caution">
    <text evidence="2">The sequence shown here is derived from an EMBL/GenBank/DDBJ whole genome shotgun (WGS) entry which is preliminary data.</text>
</comment>